<sequence length="51" mass="5907">MMAASHRITLDEQPFANIHGIQSTSPDQQTAFRRTYISNREHHKIPDMNRG</sequence>
<accession>A0ABT7PXT1</accession>
<proteinExistence type="predicted"/>
<dbReference type="RefSeq" id="WP_290018051.1">
    <property type="nucleotide sequence ID" value="NZ_JAOPLL010000003.1"/>
</dbReference>
<dbReference type="Proteomes" id="UP001168107">
    <property type="component" value="Unassembled WGS sequence"/>
</dbReference>
<gene>
    <name evidence="1" type="ORF">OB935_08470</name>
</gene>
<evidence type="ECO:0000313" key="2">
    <source>
        <dbReference type="Proteomes" id="UP001168107"/>
    </source>
</evidence>
<keyword evidence="2" id="KW-1185">Reference proteome</keyword>
<evidence type="ECO:0000313" key="1">
    <source>
        <dbReference type="EMBL" id="MDM5071876.1"/>
    </source>
</evidence>
<name>A0ABT7PXT1_9GAMM</name>
<comment type="caution">
    <text evidence="1">The sequence shown here is derived from an EMBL/GenBank/DDBJ whole genome shotgun (WGS) entry which is preliminary data.</text>
</comment>
<protein>
    <submittedName>
        <fullName evidence="1">Uncharacterized protein</fullName>
    </submittedName>
</protein>
<reference evidence="1" key="1">
    <citation type="submission" date="2024-05" db="EMBL/GenBank/DDBJ databases">
        <title>WGS of Aeromonas isolates.</title>
        <authorList>
            <person name="Lee H."/>
        </authorList>
    </citation>
    <scope>NUCLEOTIDE SEQUENCE</scope>
    <source>
        <strain evidence="1">SU58-3</strain>
    </source>
</reference>
<dbReference type="EMBL" id="JAOPLL010000003">
    <property type="protein sequence ID" value="MDM5071876.1"/>
    <property type="molecule type" value="Genomic_DNA"/>
</dbReference>
<organism evidence="1 2">
    <name type="scientific">Aeromonas bestiarum</name>
    <dbReference type="NCBI Taxonomy" id="105751"/>
    <lineage>
        <taxon>Bacteria</taxon>
        <taxon>Pseudomonadati</taxon>
        <taxon>Pseudomonadota</taxon>
        <taxon>Gammaproteobacteria</taxon>
        <taxon>Aeromonadales</taxon>
        <taxon>Aeromonadaceae</taxon>
        <taxon>Aeromonas</taxon>
    </lineage>
</organism>